<dbReference type="AlphaFoldDB" id="A0A848CJY4"/>
<dbReference type="RefSeq" id="WP_168933121.1">
    <property type="nucleotide sequence ID" value="NZ_JAAIMA010000004.1"/>
</dbReference>
<reference evidence="1 2" key="1">
    <citation type="submission" date="2020-04" db="EMBL/GenBank/DDBJ databases">
        <authorList>
            <person name="Hitch T.C.A."/>
            <person name="Wylensek D."/>
            <person name="Clavel T."/>
        </authorList>
    </citation>
    <scope>NUCLEOTIDE SEQUENCE [LARGE SCALE GENOMIC DNA]</scope>
    <source>
        <strain evidence="1 2">BSM-383-APC-5F</strain>
    </source>
</reference>
<evidence type="ECO:0000313" key="1">
    <source>
        <dbReference type="EMBL" id="NME56350.1"/>
    </source>
</evidence>
<gene>
    <name evidence="1" type="ORF">HF855_02650</name>
</gene>
<keyword evidence="1" id="KW-0808">Transferase</keyword>
<dbReference type="SUPFAM" id="SSF51161">
    <property type="entry name" value="Trimeric LpxA-like enzymes"/>
    <property type="match status" value="1"/>
</dbReference>
<accession>A0A848CJY4</accession>
<dbReference type="Gene3D" id="2.160.10.10">
    <property type="entry name" value="Hexapeptide repeat proteins"/>
    <property type="match status" value="1"/>
</dbReference>
<dbReference type="PANTHER" id="PTHR23416">
    <property type="entry name" value="SIALIC ACID SYNTHASE-RELATED"/>
    <property type="match status" value="1"/>
</dbReference>
<evidence type="ECO:0000313" key="2">
    <source>
        <dbReference type="Proteomes" id="UP000580130"/>
    </source>
</evidence>
<organism evidence="1 2">
    <name type="scientific">Dorea formicigenerans</name>
    <dbReference type="NCBI Taxonomy" id="39486"/>
    <lineage>
        <taxon>Bacteria</taxon>
        <taxon>Bacillati</taxon>
        <taxon>Bacillota</taxon>
        <taxon>Clostridia</taxon>
        <taxon>Lachnospirales</taxon>
        <taxon>Lachnospiraceae</taxon>
        <taxon>Dorea</taxon>
    </lineage>
</organism>
<dbReference type="GO" id="GO:0016746">
    <property type="term" value="F:acyltransferase activity"/>
    <property type="evidence" value="ECO:0007669"/>
    <property type="project" value="UniProtKB-KW"/>
</dbReference>
<keyword evidence="1" id="KW-0012">Acyltransferase</keyword>
<protein>
    <submittedName>
        <fullName evidence="1">Acyltransferase</fullName>
    </submittedName>
</protein>
<dbReference type="EMBL" id="JABAFX010000004">
    <property type="protein sequence ID" value="NME56350.1"/>
    <property type="molecule type" value="Genomic_DNA"/>
</dbReference>
<name>A0A848CJY4_9FIRM</name>
<dbReference type="CDD" id="cd04647">
    <property type="entry name" value="LbH_MAT_like"/>
    <property type="match status" value="1"/>
</dbReference>
<proteinExistence type="predicted"/>
<dbReference type="InterPro" id="IPR011004">
    <property type="entry name" value="Trimer_LpxA-like_sf"/>
</dbReference>
<dbReference type="InterPro" id="IPR051159">
    <property type="entry name" value="Hexapeptide_acetyltransf"/>
</dbReference>
<comment type="caution">
    <text evidence="1">The sequence shown here is derived from an EMBL/GenBank/DDBJ whole genome shotgun (WGS) entry which is preliminary data.</text>
</comment>
<dbReference type="Proteomes" id="UP000580130">
    <property type="component" value="Unassembled WGS sequence"/>
</dbReference>
<dbReference type="InterPro" id="IPR001451">
    <property type="entry name" value="Hexapep"/>
</dbReference>
<sequence length="318" mass="35687">MNEISAENRNFIMMKKITKNIIIDIEGDNNQLSIESEKLTHMLKITIRGNNNHVRIADDIVITKELDIFIGGSDISIEIGKGTTIGQAIIRFAEDGTRLKIGEDCMISDGVEIWGTDMHGIIDNTTKSVVNNAKDIIIEKHCWLGSRCMIMKNTHINEGCIVAAGAIVASDVLIDNVMIGGVPARIIKKEVEWVRESPKTLTKTKCDNFTDVAEDDNIVAYMEDCCNNSMIKGWCFLKNVDSKNTNIYLEIVTIENQCITFLANKERRDDVAAAYGEEKYSDTGFWFMIPDYLKSEDIQSCRIICKNGNIISAKKIEM</sequence>
<dbReference type="Pfam" id="PF00132">
    <property type="entry name" value="Hexapep"/>
    <property type="match status" value="1"/>
</dbReference>